<dbReference type="PROSITE" id="PS50937">
    <property type="entry name" value="HTH_MERR_2"/>
    <property type="match status" value="1"/>
</dbReference>
<evidence type="ECO:0000256" key="1">
    <source>
        <dbReference type="ARBA" id="ARBA00023125"/>
    </source>
</evidence>
<evidence type="ECO:0000313" key="3">
    <source>
        <dbReference type="EMBL" id="MCU6687751.1"/>
    </source>
</evidence>
<dbReference type="InterPro" id="IPR009061">
    <property type="entry name" value="DNA-bd_dom_put_sf"/>
</dbReference>
<reference evidence="3 4" key="1">
    <citation type="journal article" date="2021" name="ISME Commun">
        <title>Automated analysis of genomic sequences facilitates high-throughput and comprehensive description of bacteria.</title>
        <authorList>
            <person name="Hitch T.C.A."/>
        </authorList>
    </citation>
    <scope>NUCLEOTIDE SEQUENCE [LARGE SCALE GENOMIC DNA]</scope>
    <source>
        <strain evidence="3 4">Sanger_03</strain>
    </source>
</reference>
<dbReference type="SMART" id="SM00422">
    <property type="entry name" value="HTH_MERR"/>
    <property type="match status" value="1"/>
</dbReference>
<dbReference type="Proteomes" id="UP001652431">
    <property type="component" value="Unassembled WGS sequence"/>
</dbReference>
<dbReference type="CDD" id="cd01106">
    <property type="entry name" value="HTH_TipAL-Mta"/>
    <property type="match status" value="1"/>
</dbReference>
<evidence type="ECO:0000313" key="4">
    <source>
        <dbReference type="Proteomes" id="UP001652431"/>
    </source>
</evidence>
<evidence type="ECO:0000259" key="2">
    <source>
        <dbReference type="PROSITE" id="PS50937"/>
    </source>
</evidence>
<dbReference type="PRINTS" id="PR00040">
    <property type="entry name" value="HTHMERR"/>
</dbReference>
<comment type="caution">
    <text evidence="3">The sequence shown here is derived from an EMBL/GenBank/DDBJ whole genome shotgun (WGS) entry which is preliminary data.</text>
</comment>
<gene>
    <name evidence="3" type="ORF">OCV99_14680</name>
</gene>
<accession>A0ABT2RQW0</accession>
<dbReference type="PANTHER" id="PTHR30204:SF90">
    <property type="entry name" value="HTH-TYPE TRANSCRIPTIONAL ACTIVATOR MTA"/>
    <property type="match status" value="1"/>
</dbReference>
<sequence length="294" mass="34646">MRTISQVAELTGISIRTLQYYDEIGLLKPSELTQSGYRLYDDEALQKLQQILFFRELDFKLKDIREIIEKPDFDRIAAFKKQKELLLLKRNRTDRLIQLLSRLEKGEQCMSFKEFDLSDYIHTLEDFKSNQTEEVIKHWGSVENFDMFIQKIKDDESEVAKLAIKQFGSIEKYTEAMKHNLEHFSDIMENWYAQIPEEMRAEDRFLELARHKGENVATDNVQNLVKDIIAHAYGNSSTAQLIGTEDSYCKMIIELYSNDYLKTVTDTKYGTGSCDYIVKSFRYYLHKSENKEEI</sequence>
<organism evidence="3 4">
    <name type="scientific">Dorea acetigenes</name>
    <dbReference type="NCBI Taxonomy" id="2981787"/>
    <lineage>
        <taxon>Bacteria</taxon>
        <taxon>Bacillati</taxon>
        <taxon>Bacillota</taxon>
        <taxon>Clostridia</taxon>
        <taxon>Lachnospirales</taxon>
        <taxon>Lachnospiraceae</taxon>
        <taxon>Dorea</taxon>
    </lineage>
</organism>
<dbReference type="Gene3D" id="1.10.1660.10">
    <property type="match status" value="1"/>
</dbReference>
<dbReference type="PANTHER" id="PTHR30204">
    <property type="entry name" value="REDOX-CYCLING DRUG-SENSING TRANSCRIPTIONAL ACTIVATOR SOXR"/>
    <property type="match status" value="1"/>
</dbReference>
<keyword evidence="1" id="KW-0238">DNA-binding</keyword>
<protein>
    <submittedName>
        <fullName evidence="3">MerR family transcriptional regulator</fullName>
    </submittedName>
</protein>
<dbReference type="Pfam" id="PF13411">
    <property type="entry name" value="MerR_1"/>
    <property type="match status" value="1"/>
</dbReference>
<dbReference type="RefSeq" id="WP_158371555.1">
    <property type="nucleotide sequence ID" value="NZ_JAOQJU010000026.1"/>
</dbReference>
<keyword evidence="4" id="KW-1185">Reference proteome</keyword>
<proteinExistence type="predicted"/>
<feature type="domain" description="HTH merR-type" evidence="2">
    <location>
        <begin position="1"/>
        <end position="70"/>
    </location>
</feature>
<dbReference type="SUPFAM" id="SSF46955">
    <property type="entry name" value="Putative DNA-binding domain"/>
    <property type="match status" value="1"/>
</dbReference>
<name>A0ABT2RQW0_9FIRM</name>
<dbReference type="InterPro" id="IPR000551">
    <property type="entry name" value="MerR-type_HTH_dom"/>
</dbReference>
<dbReference type="InterPro" id="IPR047057">
    <property type="entry name" value="MerR_fam"/>
</dbReference>
<dbReference type="EMBL" id="JAOQJU010000026">
    <property type="protein sequence ID" value="MCU6687751.1"/>
    <property type="molecule type" value="Genomic_DNA"/>
</dbReference>